<name>A0ABS3SC69_9ACTN</name>
<accession>A0ABS3SC69</accession>
<evidence type="ECO:0000256" key="1">
    <source>
        <dbReference type="SAM" id="MobiDB-lite"/>
    </source>
</evidence>
<keyword evidence="3" id="KW-1185">Reference proteome</keyword>
<feature type="region of interest" description="Disordered" evidence="1">
    <location>
        <begin position="35"/>
        <end position="67"/>
    </location>
</feature>
<proteinExistence type="predicted"/>
<organism evidence="2 3">
    <name type="scientific">Actinomadura violacea</name>
    <dbReference type="NCBI Taxonomy" id="2819934"/>
    <lineage>
        <taxon>Bacteria</taxon>
        <taxon>Bacillati</taxon>
        <taxon>Actinomycetota</taxon>
        <taxon>Actinomycetes</taxon>
        <taxon>Streptosporangiales</taxon>
        <taxon>Thermomonosporaceae</taxon>
        <taxon>Actinomadura</taxon>
    </lineage>
</organism>
<comment type="caution">
    <text evidence="2">The sequence shown here is derived from an EMBL/GenBank/DDBJ whole genome shotgun (WGS) entry which is preliminary data.</text>
</comment>
<reference evidence="2 3" key="1">
    <citation type="submission" date="2021-03" db="EMBL/GenBank/DDBJ databases">
        <title>Actinomadura violae sp. nov., isolated from lichen in Thailand.</title>
        <authorList>
            <person name="Kanchanasin P."/>
            <person name="Saeng-In P."/>
            <person name="Phongsopitanun W."/>
            <person name="Yuki M."/>
            <person name="Kudo T."/>
            <person name="Ohkuma M."/>
            <person name="Tanasupawat S."/>
        </authorList>
    </citation>
    <scope>NUCLEOTIDE SEQUENCE [LARGE SCALE GENOMIC DNA]</scope>
    <source>
        <strain evidence="2 3">LCR2-06</strain>
    </source>
</reference>
<evidence type="ECO:0000313" key="3">
    <source>
        <dbReference type="Proteomes" id="UP000680206"/>
    </source>
</evidence>
<dbReference type="Proteomes" id="UP000680206">
    <property type="component" value="Unassembled WGS sequence"/>
</dbReference>
<dbReference type="EMBL" id="JAGEPF010000060">
    <property type="protein sequence ID" value="MBO2466163.1"/>
    <property type="molecule type" value="Genomic_DNA"/>
</dbReference>
<gene>
    <name evidence="2" type="ORF">J4709_52250</name>
</gene>
<protein>
    <submittedName>
        <fullName evidence="2">DUF397 domain-containing protein</fullName>
    </submittedName>
</protein>
<evidence type="ECO:0000313" key="2">
    <source>
        <dbReference type="EMBL" id="MBO2466163.1"/>
    </source>
</evidence>
<sequence>MADAAEAVVDMVAVRDSEDLDGPVLLVTRAACPAPWTSPARPADRPSPPVILNRGGPSMRPRSDGRRTPLILQAVVEFPGLRSRAGWCAGSGRAGAALESCSRH</sequence>